<reference evidence="1" key="1">
    <citation type="submission" date="2021-08" db="EMBL/GenBank/DDBJ databases">
        <authorList>
            <person name="Nwanade C."/>
            <person name="Wang M."/>
            <person name="Masoudi A."/>
            <person name="Yu Z."/>
            <person name="Liu J."/>
        </authorList>
    </citation>
    <scope>NUCLEOTIDE SEQUENCE</scope>
    <source>
        <strain evidence="1">S141</strain>
    </source>
</reference>
<gene>
    <name evidence="1" type="ORF">K3722_07605</name>
</gene>
<dbReference type="RefSeq" id="WP_260003828.1">
    <property type="nucleotide sequence ID" value="NZ_CP081078.1"/>
</dbReference>
<dbReference type="Proteomes" id="UP001058184">
    <property type="component" value="Chromosome"/>
</dbReference>
<proteinExistence type="predicted"/>
<protein>
    <submittedName>
        <fullName evidence="1">Uncharacterized protein</fullName>
    </submittedName>
</protein>
<sequence length="129" mass="14259">MNGELYPDQARMIGLILMEISASGVKRRKLFFEDMNEPEEFRALFVDCVKWLAAEEIIGTEREGTQGRFTGCCLRSKGFAMLGRRIEFGDQRLTISEATEQVSSGKFDASRAGDFLGGFFGGTIKSLGG</sequence>
<accession>A0ABY5X068</accession>
<evidence type="ECO:0000313" key="1">
    <source>
        <dbReference type="EMBL" id="UWQ59987.1"/>
    </source>
</evidence>
<evidence type="ECO:0000313" key="2">
    <source>
        <dbReference type="Proteomes" id="UP001058184"/>
    </source>
</evidence>
<dbReference type="EMBL" id="CP081078">
    <property type="protein sequence ID" value="UWQ59987.1"/>
    <property type="molecule type" value="Genomic_DNA"/>
</dbReference>
<name>A0ABY5X068_LEICA</name>
<organism evidence="1 2">
    <name type="scientific">Leisingera caerulea</name>
    <name type="common">Phaeobacter caeruleus</name>
    <dbReference type="NCBI Taxonomy" id="506591"/>
    <lineage>
        <taxon>Bacteria</taxon>
        <taxon>Pseudomonadati</taxon>
        <taxon>Pseudomonadota</taxon>
        <taxon>Alphaproteobacteria</taxon>
        <taxon>Rhodobacterales</taxon>
        <taxon>Roseobacteraceae</taxon>
        <taxon>Leisingera</taxon>
    </lineage>
</organism>
<keyword evidence="2" id="KW-1185">Reference proteome</keyword>